<organism evidence="1 2">
    <name type="scientific">Rhodobaculum claviforme</name>
    <dbReference type="NCBI Taxonomy" id="1549854"/>
    <lineage>
        <taxon>Bacteria</taxon>
        <taxon>Pseudomonadati</taxon>
        <taxon>Pseudomonadota</taxon>
        <taxon>Alphaproteobacteria</taxon>
        <taxon>Rhodobacterales</taxon>
        <taxon>Paracoccaceae</taxon>
        <taxon>Rhodobaculum</taxon>
    </lineage>
</organism>
<dbReference type="Proteomes" id="UP000706333">
    <property type="component" value="Unassembled WGS sequence"/>
</dbReference>
<keyword evidence="2" id="KW-1185">Reference proteome</keyword>
<proteinExistence type="predicted"/>
<name>A0A934TJT5_9RHOB</name>
<evidence type="ECO:0000313" key="2">
    <source>
        <dbReference type="Proteomes" id="UP000706333"/>
    </source>
</evidence>
<comment type="caution">
    <text evidence="1">The sequence shown here is derived from an EMBL/GenBank/DDBJ whole genome shotgun (WGS) entry which is preliminary data.</text>
</comment>
<protein>
    <submittedName>
        <fullName evidence="1">Uncharacterized protein</fullName>
    </submittedName>
</protein>
<reference evidence="1" key="1">
    <citation type="submission" date="2017-05" db="EMBL/GenBank/DDBJ databases">
        <authorList>
            <person name="Imhoff J.F."/>
            <person name="Rahn T."/>
            <person name="Kuenzel S."/>
            <person name="Neulinger S.C."/>
        </authorList>
    </citation>
    <scope>NUCLEOTIDE SEQUENCE</scope>
    <source>
        <strain evidence="1">LMG 28126</strain>
    </source>
</reference>
<dbReference type="EMBL" id="NHSD01000203">
    <property type="protein sequence ID" value="MBK5927085.1"/>
    <property type="molecule type" value="Genomic_DNA"/>
</dbReference>
<dbReference type="AlphaFoldDB" id="A0A934TJT5"/>
<accession>A0A934TJT5</accession>
<reference evidence="1" key="2">
    <citation type="journal article" date="2020" name="Microorganisms">
        <title>Osmotic Adaptation and Compatible Solute Biosynthesis of Phototrophic Bacteria as Revealed from Genome Analyses.</title>
        <authorList>
            <person name="Imhoff J.F."/>
            <person name="Rahn T."/>
            <person name="Kunzel S."/>
            <person name="Keller A."/>
            <person name="Neulinger S.C."/>
        </authorList>
    </citation>
    <scope>NUCLEOTIDE SEQUENCE</scope>
    <source>
        <strain evidence="1">LMG 28126</strain>
    </source>
</reference>
<sequence length="308" mass="33917">MCDDGDAVPFEEVVHALEARARHLLKRESMVGRSRHVTGRARLRDEELVGRLARLHDHVRDCAKAAQVFSPGPTSTAEGKALFTMVDDAATSLAGKRFSRMADNSIEDLLTNVWSALAECLDLLGAMAAKAALRLDPGARLDLLTPEEVEATFEDTPEVMDLAAMLRLHDGLQDSIAEARAILAGRFHGPKTTRGRQEQRRGRWIAAHLLGIAEGMGLKASRNHTKHEGAPRNSAADAVAMAIGRLQSNRLADHVARAVHSELPRNRDDEFDIRVTTEAIMRRLVQSKDAHLEDPREVGRLFGRCLRA</sequence>
<gene>
    <name evidence="1" type="ORF">CCR87_06980</name>
</gene>
<evidence type="ECO:0000313" key="1">
    <source>
        <dbReference type="EMBL" id="MBK5927085.1"/>
    </source>
</evidence>